<dbReference type="InterPro" id="IPR050708">
    <property type="entry name" value="T6SS_VgrG/RHS"/>
</dbReference>
<dbReference type="Gene3D" id="2.180.10.10">
    <property type="entry name" value="RHS repeat-associated core"/>
    <property type="match status" value="1"/>
</dbReference>
<dbReference type="GO" id="GO:0009253">
    <property type="term" value="P:peptidoglycan catabolic process"/>
    <property type="evidence" value="ECO:0007669"/>
    <property type="project" value="InterPro"/>
</dbReference>
<dbReference type="Gene3D" id="1.10.530.40">
    <property type="match status" value="1"/>
</dbReference>
<keyword evidence="6" id="KW-1035">Host cytoplasm</keyword>
<sequence length="408" mass="46058">MTKDSRNNLTILYNVLNLQESVKHADNDITLYTWLADGTKCAVVDSNTNGYDYLGSLIYSRYGSIRTLASAAFGGGRFVSANDTILIYYYITDQLGSTRVITDNNGSVEERNDYYPFGSKHANSSYSQLSANNHKFNGKELQVIGNTGFLDYGARMYDPSIGRWNVVDPLAEKFPGISSYVYCANNPVNLIDPDGRDWYQFENKNGTKSTIWQEGNNKTVTINDQVYNNIGTTYLAKYDWGAISYNQNNITDVYPYMPASDLSVSDKGLGFLIDREGLKLKPYNDSKGFSTVGVGHLIEKRAVTEQDKKDWSWFDTKQEAMDLLHTDLSGTYEKAVKTLVHVPLMQFQYDAIVSFTFNVGVGGLKKSNFLKELNGGNYNGQLMLNYRRPSDIIPRRKKEMNLFNNATY</sequence>
<accession>A0A645D0U0</accession>
<dbReference type="CDD" id="cd00737">
    <property type="entry name" value="lyz_endolysin_autolysin"/>
    <property type="match status" value="1"/>
</dbReference>
<evidence type="ECO:0000256" key="6">
    <source>
        <dbReference type="ARBA" id="ARBA00023200"/>
    </source>
</evidence>
<evidence type="ECO:0000256" key="3">
    <source>
        <dbReference type="ARBA" id="ARBA00022638"/>
    </source>
</evidence>
<keyword evidence="4" id="KW-0677">Repeat</keyword>
<dbReference type="GO" id="GO:0016998">
    <property type="term" value="P:cell wall macromolecule catabolic process"/>
    <property type="evidence" value="ECO:0007669"/>
    <property type="project" value="InterPro"/>
</dbReference>
<dbReference type="InterPro" id="IPR023346">
    <property type="entry name" value="Lysozyme-like_dom_sf"/>
</dbReference>
<proteinExistence type="inferred from homology"/>
<dbReference type="GO" id="GO:0042742">
    <property type="term" value="P:defense response to bacterium"/>
    <property type="evidence" value="ECO:0007669"/>
    <property type="project" value="UniProtKB-KW"/>
</dbReference>
<feature type="domain" description="Teneurin-like YD-shell" evidence="8">
    <location>
        <begin position="87"/>
        <end position="170"/>
    </location>
</feature>
<reference evidence="9" key="1">
    <citation type="submission" date="2019-08" db="EMBL/GenBank/DDBJ databases">
        <authorList>
            <person name="Kucharzyk K."/>
            <person name="Murdoch R.W."/>
            <person name="Higgins S."/>
            <person name="Loffler F."/>
        </authorList>
    </citation>
    <scope>NUCLEOTIDE SEQUENCE</scope>
</reference>
<dbReference type="InterPro" id="IPR034690">
    <property type="entry name" value="Endolysin_T4_type"/>
</dbReference>
<gene>
    <name evidence="9" type="ORF">SDC9_129851</name>
</gene>
<evidence type="ECO:0000256" key="7">
    <source>
        <dbReference type="ARBA" id="ARBA00023295"/>
    </source>
</evidence>
<evidence type="ECO:0000256" key="5">
    <source>
        <dbReference type="ARBA" id="ARBA00022801"/>
    </source>
</evidence>
<dbReference type="InterPro" id="IPR056823">
    <property type="entry name" value="TEN-like_YD-shell"/>
</dbReference>
<evidence type="ECO:0000256" key="1">
    <source>
        <dbReference type="ARBA" id="ARBA00000632"/>
    </source>
</evidence>
<dbReference type="GO" id="GO:0003796">
    <property type="term" value="F:lysozyme activity"/>
    <property type="evidence" value="ECO:0007669"/>
    <property type="project" value="UniProtKB-EC"/>
</dbReference>
<keyword evidence="5" id="KW-0378">Hydrolase</keyword>
<evidence type="ECO:0000313" key="9">
    <source>
        <dbReference type="EMBL" id="MPM82789.1"/>
    </source>
</evidence>
<dbReference type="GO" id="GO:0031640">
    <property type="term" value="P:killing of cells of another organism"/>
    <property type="evidence" value="ECO:0007669"/>
    <property type="project" value="UniProtKB-KW"/>
</dbReference>
<dbReference type="InterPro" id="IPR033907">
    <property type="entry name" value="Endolysin_autolysin"/>
</dbReference>
<dbReference type="Pfam" id="PF00959">
    <property type="entry name" value="Phage_lysozyme"/>
    <property type="match status" value="1"/>
</dbReference>
<dbReference type="EMBL" id="VSSQ01031763">
    <property type="protein sequence ID" value="MPM82789.1"/>
    <property type="molecule type" value="Genomic_DNA"/>
</dbReference>
<evidence type="ECO:0000256" key="2">
    <source>
        <dbReference type="ARBA" id="ARBA00022529"/>
    </source>
</evidence>
<keyword evidence="2" id="KW-0929">Antimicrobial</keyword>
<dbReference type="Pfam" id="PF25023">
    <property type="entry name" value="TEN_YD-shell"/>
    <property type="match status" value="1"/>
</dbReference>
<keyword evidence="3" id="KW-0081">Bacteriolytic enzyme</keyword>
<organism evidence="9">
    <name type="scientific">bioreactor metagenome</name>
    <dbReference type="NCBI Taxonomy" id="1076179"/>
    <lineage>
        <taxon>unclassified sequences</taxon>
        <taxon>metagenomes</taxon>
        <taxon>ecological metagenomes</taxon>
    </lineage>
</organism>
<dbReference type="InterPro" id="IPR002196">
    <property type="entry name" value="Glyco_hydro_24"/>
</dbReference>
<keyword evidence="7" id="KW-0326">Glycosidase</keyword>
<dbReference type="PANTHER" id="PTHR32305:SF15">
    <property type="entry name" value="PROTEIN RHSA-RELATED"/>
    <property type="match status" value="1"/>
</dbReference>
<comment type="catalytic activity">
    <reaction evidence="1">
        <text>Hydrolysis of (1-&gt;4)-beta-linkages between N-acetylmuramic acid and N-acetyl-D-glucosamine residues in a peptidoglycan and between N-acetyl-D-glucosamine residues in chitodextrins.</text>
        <dbReference type="EC" id="3.2.1.17"/>
    </reaction>
</comment>
<dbReference type="InterPro" id="IPR023347">
    <property type="entry name" value="Lysozyme_dom_sf"/>
</dbReference>
<evidence type="ECO:0000259" key="8">
    <source>
        <dbReference type="Pfam" id="PF25023"/>
    </source>
</evidence>
<dbReference type="PANTHER" id="PTHR32305">
    <property type="match status" value="1"/>
</dbReference>
<evidence type="ECO:0000256" key="4">
    <source>
        <dbReference type="ARBA" id="ARBA00022737"/>
    </source>
</evidence>
<dbReference type="InterPro" id="IPR022385">
    <property type="entry name" value="Rhs_assc_core"/>
</dbReference>
<dbReference type="HAMAP" id="MF_04110">
    <property type="entry name" value="ENDOLYSIN_T4"/>
    <property type="match status" value="1"/>
</dbReference>
<dbReference type="AlphaFoldDB" id="A0A645D0U0"/>
<comment type="caution">
    <text evidence="9">The sequence shown here is derived from an EMBL/GenBank/DDBJ whole genome shotgun (WGS) entry which is preliminary data.</text>
</comment>
<dbReference type="SUPFAM" id="SSF53955">
    <property type="entry name" value="Lysozyme-like"/>
    <property type="match status" value="1"/>
</dbReference>
<name>A0A645D0U0_9ZZZZ</name>
<dbReference type="NCBIfam" id="TIGR03696">
    <property type="entry name" value="Rhs_assc_core"/>
    <property type="match status" value="1"/>
</dbReference>
<protein>
    <recommendedName>
        <fullName evidence="8">Teneurin-like YD-shell domain-containing protein</fullName>
    </recommendedName>
</protein>